<evidence type="ECO:0000313" key="2">
    <source>
        <dbReference type="EMBL" id="MPN30918.1"/>
    </source>
</evidence>
<name>A0A645GVS4_9ZZZZ</name>
<feature type="compositionally biased region" description="Low complexity" evidence="1">
    <location>
        <begin position="1"/>
        <end position="24"/>
    </location>
</feature>
<organism evidence="2">
    <name type="scientific">bioreactor metagenome</name>
    <dbReference type="NCBI Taxonomy" id="1076179"/>
    <lineage>
        <taxon>unclassified sequences</taxon>
        <taxon>metagenomes</taxon>
        <taxon>ecological metagenomes</taxon>
    </lineage>
</organism>
<comment type="caution">
    <text evidence="2">The sequence shown here is derived from an EMBL/GenBank/DDBJ whole genome shotgun (WGS) entry which is preliminary data.</text>
</comment>
<evidence type="ECO:0000256" key="1">
    <source>
        <dbReference type="SAM" id="MobiDB-lite"/>
    </source>
</evidence>
<reference evidence="2" key="1">
    <citation type="submission" date="2019-08" db="EMBL/GenBank/DDBJ databases">
        <authorList>
            <person name="Kucharzyk K."/>
            <person name="Murdoch R.W."/>
            <person name="Higgins S."/>
            <person name="Loffler F."/>
        </authorList>
    </citation>
    <scope>NUCLEOTIDE SEQUENCE</scope>
</reference>
<proteinExistence type="predicted"/>
<dbReference type="EMBL" id="VSSQ01082219">
    <property type="protein sequence ID" value="MPN30918.1"/>
    <property type="molecule type" value="Genomic_DNA"/>
</dbReference>
<accession>A0A645GVS4</accession>
<feature type="region of interest" description="Disordered" evidence="1">
    <location>
        <begin position="1"/>
        <end position="27"/>
    </location>
</feature>
<dbReference type="AlphaFoldDB" id="A0A645GVS4"/>
<gene>
    <name evidence="2" type="ORF">SDC9_178389</name>
</gene>
<protein>
    <submittedName>
        <fullName evidence="2">Uncharacterized protein</fullName>
    </submittedName>
</protein>
<sequence length="158" mass="16982">MLSCASSKSYSSSMSPTICSSTSSMVTRPATPPYSLTTIAMWLRETRNSRSSTLRRFDSGMKTAGRSQSRSSKCSSVCRRSRSLASRMPRMLSRSPSMTGKREWAASMISGRVSSSGSSMSMTSIWARGTITSVTRVSEAASAPSMMVSASASIRLRS</sequence>